<feature type="transmembrane region" description="Helical" evidence="5">
    <location>
        <begin position="7"/>
        <end position="28"/>
    </location>
</feature>
<dbReference type="PROSITE" id="PS51764">
    <property type="entry name" value="GH26"/>
    <property type="match status" value="1"/>
</dbReference>
<dbReference type="RefSeq" id="WP_207126623.1">
    <property type="nucleotide sequence ID" value="NZ_BOPO01000078.1"/>
</dbReference>
<dbReference type="PANTHER" id="PTHR48148:SF2">
    <property type="entry name" value="PA14 DOMAIN-CONTAINING PROTEIN"/>
    <property type="match status" value="1"/>
</dbReference>
<feature type="active site" description="Nucleophile" evidence="3">
    <location>
        <position position="381"/>
    </location>
</feature>
<feature type="compositionally biased region" description="Low complexity" evidence="4">
    <location>
        <begin position="329"/>
        <end position="350"/>
    </location>
</feature>
<feature type="domain" description="GH26" evidence="6">
    <location>
        <begin position="46"/>
        <end position="438"/>
    </location>
</feature>
<keyword evidence="1 3" id="KW-0378">Hydrolase</keyword>
<feature type="compositionally biased region" description="Pro residues" evidence="4">
    <location>
        <begin position="272"/>
        <end position="281"/>
    </location>
</feature>
<evidence type="ECO:0000256" key="4">
    <source>
        <dbReference type="SAM" id="MobiDB-lite"/>
    </source>
</evidence>
<accession>A0A8J4AFV0</accession>
<proteinExistence type="inferred from homology"/>
<reference evidence="8" key="1">
    <citation type="journal article" date="2021" name="Int. J. Syst. Evol. Microbiol.">
        <title>Actinocatenispora comari sp. nov., an endophytic actinomycete isolated from aerial parts of Comarum salesowianum.</title>
        <authorList>
            <person name="Oyunbileg N."/>
            <person name="Iizaka Y."/>
            <person name="Hamada M."/>
            <person name="Davaapurev B.O."/>
            <person name="Fukumoto A."/>
            <person name="Tsetseg B."/>
            <person name="Kato F."/>
            <person name="Tamura T."/>
            <person name="Batkhuu J."/>
            <person name="Anzai Y."/>
        </authorList>
    </citation>
    <scope>NUCLEOTIDE SEQUENCE [LARGE SCALE GENOMIC DNA]</scope>
    <source>
        <strain evidence="8">NUM-2625</strain>
    </source>
</reference>
<evidence type="ECO:0000256" key="5">
    <source>
        <dbReference type="SAM" id="Phobius"/>
    </source>
</evidence>
<dbReference type="SUPFAM" id="SSF51445">
    <property type="entry name" value="(Trans)glycosidases"/>
    <property type="match status" value="2"/>
</dbReference>
<name>A0A8J4AFV0_9ACTN</name>
<evidence type="ECO:0000256" key="1">
    <source>
        <dbReference type="ARBA" id="ARBA00022801"/>
    </source>
</evidence>
<feature type="region of interest" description="Disordered" evidence="4">
    <location>
        <begin position="261"/>
        <end position="353"/>
    </location>
</feature>
<keyword evidence="2 3" id="KW-0326">Glycosidase</keyword>
<dbReference type="EMBL" id="BOPO01000078">
    <property type="protein sequence ID" value="GIL28917.1"/>
    <property type="molecule type" value="Genomic_DNA"/>
</dbReference>
<evidence type="ECO:0000313" key="7">
    <source>
        <dbReference type="EMBL" id="GIL28917.1"/>
    </source>
</evidence>
<sequence>MRRRKATVLIVVAVGAVLTIGLGGYGLLSPEAGNAVRPVPIASEPTPTDTGPSDCTVGEKLVPTCNVLWGAATGGHTGRSLTASLHEFEQETRRTQAVFHTYHRGIGTLFPTAEEIATADESGHPRIPFINWKPAVASWADIAAGDPKVDDFIDRLAAYLHKRFPGPFFLTIHHEPENDVDETKGSGYTAADYAAMYRHVVQRLRDDGATNVVTVMTYMGYAKWPAQPWFDQLYPGDDVVDWIALDVYAYSTPGYGYGDFGEMVNRGGDGSSPPPASPSPSPTSGAPSASPSPPSSGSPSPSPSPSSPTPASPTPASPTPGSPSPGSPSPSGAAPSPSGTASSGPPSASPLLAGAQRRSGWTGFYNWAAARFPDKPLMIGEWGVWSGSDAKHKAWFYDNVGTEIARFPRIKALIYFETPDDNGHDSRVDHPADALPAYRKLGALPIFQVTVPAASPPALPTVPPNLPSEGPVRPLKPPR</sequence>
<dbReference type="InterPro" id="IPR017853">
    <property type="entry name" value="GH"/>
</dbReference>
<dbReference type="GO" id="GO:0004553">
    <property type="term" value="F:hydrolase activity, hydrolyzing O-glycosyl compounds"/>
    <property type="evidence" value="ECO:0007669"/>
    <property type="project" value="InterPro"/>
</dbReference>
<dbReference type="InterPro" id="IPR022790">
    <property type="entry name" value="GH26_dom"/>
</dbReference>
<dbReference type="Gene3D" id="3.20.20.80">
    <property type="entry name" value="Glycosidases"/>
    <property type="match status" value="2"/>
</dbReference>
<dbReference type="AlphaFoldDB" id="A0A8J4AFV0"/>
<comment type="caution">
    <text evidence="7">The sequence shown here is derived from an EMBL/GenBank/DDBJ whole genome shotgun (WGS) entry which is preliminary data.</text>
</comment>
<keyword evidence="5" id="KW-0812">Transmembrane</keyword>
<organism evidence="7 8">
    <name type="scientific">Actinocatenispora comari</name>
    <dbReference type="NCBI Taxonomy" id="2807577"/>
    <lineage>
        <taxon>Bacteria</taxon>
        <taxon>Bacillati</taxon>
        <taxon>Actinomycetota</taxon>
        <taxon>Actinomycetes</taxon>
        <taxon>Micromonosporales</taxon>
        <taxon>Micromonosporaceae</taxon>
        <taxon>Actinocatenispora</taxon>
    </lineage>
</organism>
<feature type="compositionally biased region" description="Pro residues" evidence="4">
    <location>
        <begin position="456"/>
        <end position="466"/>
    </location>
</feature>
<keyword evidence="5" id="KW-1133">Transmembrane helix</keyword>
<comment type="similarity">
    <text evidence="3">Belongs to the glycosyl hydrolase 26 family.</text>
</comment>
<evidence type="ECO:0000259" key="6">
    <source>
        <dbReference type="PROSITE" id="PS51764"/>
    </source>
</evidence>
<feature type="region of interest" description="Disordered" evidence="4">
    <location>
        <begin position="456"/>
        <end position="479"/>
    </location>
</feature>
<keyword evidence="8" id="KW-1185">Reference proteome</keyword>
<gene>
    <name evidence="7" type="ORF">NUM_41710</name>
</gene>
<feature type="compositionally biased region" description="Pro residues" evidence="4">
    <location>
        <begin position="290"/>
        <end position="328"/>
    </location>
</feature>
<feature type="active site" description="Proton donor" evidence="3">
    <location>
        <position position="175"/>
    </location>
</feature>
<dbReference type="PRINTS" id="PR01217">
    <property type="entry name" value="PRICHEXTENSN"/>
</dbReference>
<evidence type="ECO:0000256" key="2">
    <source>
        <dbReference type="ARBA" id="ARBA00023295"/>
    </source>
</evidence>
<keyword evidence="5" id="KW-0472">Membrane</keyword>
<dbReference type="PANTHER" id="PTHR48148">
    <property type="entry name" value="KERATINOCYTE PROLINE-RICH PROTEIN"/>
    <property type="match status" value="1"/>
</dbReference>
<evidence type="ECO:0000313" key="8">
    <source>
        <dbReference type="Proteomes" id="UP000614996"/>
    </source>
</evidence>
<evidence type="ECO:0000256" key="3">
    <source>
        <dbReference type="PROSITE-ProRule" id="PRU01100"/>
    </source>
</evidence>
<protein>
    <recommendedName>
        <fullName evidence="6">GH26 domain-containing protein</fullName>
    </recommendedName>
</protein>
<dbReference type="Proteomes" id="UP000614996">
    <property type="component" value="Unassembled WGS sequence"/>
</dbReference>